<organism evidence="3 4">
    <name type="scientific">Aquipuribacter hungaricus</name>
    <dbReference type="NCBI Taxonomy" id="545624"/>
    <lineage>
        <taxon>Bacteria</taxon>
        <taxon>Bacillati</taxon>
        <taxon>Actinomycetota</taxon>
        <taxon>Actinomycetes</taxon>
        <taxon>Micrococcales</taxon>
        <taxon>Intrasporangiaceae</taxon>
        <taxon>Aquipuribacter</taxon>
    </lineage>
</organism>
<keyword evidence="1" id="KW-1133">Transmembrane helix</keyword>
<dbReference type="NCBIfam" id="TIGR00254">
    <property type="entry name" value="GGDEF"/>
    <property type="match status" value="1"/>
</dbReference>
<dbReference type="PROSITE" id="PS50887">
    <property type="entry name" value="GGDEF"/>
    <property type="match status" value="1"/>
</dbReference>
<accession>A0ABV7WBY2</accession>
<feature type="transmembrane region" description="Helical" evidence="1">
    <location>
        <begin position="23"/>
        <end position="42"/>
    </location>
</feature>
<dbReference type="EC" id="2.7.7.65" evidence="3"/>
<dbReference type="Pfam" id="PF00990">
    <property type="entry name" value="GGDEF"/>
    <property type="match status" value="1"/>
</dbReference>
<dbReference type="Gene3D" id="3.30.70.270">
    <property type="match status" value="1"/>
</dbReference>
<keyword evidence="3" id="KW-0548">Nucleotidyltransferase</keyword>
<dbReference type="InterPro" id="IPR029787">
    <property type="entry name" value="Nucleotide_cyclase"/>
</dbReference>
<protein>
    <submittedName>
        <fullName evidence="3">Diguanylate cyclase domain-containing protein</fullName>
        <ecNumber evidence="3">2.7.7.65</ecNumber>
    </submittedName>
</protein>
<dbReference type="GO" id="GO:0052621">
    <property type="term" value="F:diguanylate cyclase activity"/>
    <property type="evidence" value="ECO:0007669"/>
    <property type="project" value="UniProtKB-EC"/>
</dbReference>
<comment type="caution">
    <text evidence="3">The sequence shown here is derived from an EMBL/GenBank/DDBJ whole genome shotgun (WGS) entry which is preliminary data.</text>
</comment>
<feature type="transmembrane region" description="Helical" evidence="1">
    <location>
        <begin position="153"/>
        <end position="174"/>
    </location>
</feature>
<name>A0ABV7WBY2_9MICO</name>
<dbReference type="Proteomes" id="UP001595685">
    <property type="component" value="Unassembled WGS sequence"/>
</dbReference>
<evidence type="ECO:0000259" key="2">
    <source>
        <dbReference type="PROSITE" id="PS50887"/>
    </source>
</evidence>
<feature type="domain" description="GGDEF" evidence="2">
    <location>
        <begin position="215"/>
        <end position="357"/>
    </location>
</feature>
<keyword evidence="1" id="KW-0812">Transmembrane</keyword>
<dbReference type="PANTHER" id="PTHR45138:SF9">
    <property type="entry name" value="DIGUANYLATE CYCLASE DGCM-RELATED"/>
    <property type="match status" value="1"/>
</dbReference>
<feature type="transmembrane region" description="Helical" evidence="1">
    <location>
        <begin position="128"/>
        <end position="147"/>
    </location>
</feature>
<dbReference type="InterPro" id="IPR050469">
    <property type="entry name" value="Diguanylate_Cyclase"/>
</dbReference>
<keyword evidence="3" id="KW-0808">Transferase</keyword>
<dbReference type="InterPro" id="IPR000160">
    <property type="entry name" value="GGDEF_dom"/>
</dbReference>
<dbReference type="CDD" id="cd01949">
    <property type="entry name" value="GGDEF"/>
    <property type="match status" value="1"/>
</dbReference>
<keyword evidence="1" id="KW-0472">Membrane</keyword>
<keyword evidence="4" id="KW-1185">Reference proteome</keyword>
<feature type="transmembrane region" description="Helical" evidence="1">
    <location>
        <begin position="104"/>
        <end position="121"/>
    </location>
</feature>
<dbReference type="SMART" id="SM00267">
    <property type="entry name" value="GGDEF"/>
    <property type="match status" value="1"/>
</dbReference>
<feature type="transmembrane region" description="Helical" evidence="1">
    <location>
        <begin position="80"/>
        <end position="98"/>
    </location>
</feature>
<evidence type="ECO:0000313" key="4">
    <source>
        <dbReference type="Proteomes" id="UP001595685"/>
    </source>
</evidence>
<dbReference type="InterPro" id="IPR043128">
    <property type="entry name" value="Rev_trsase/Diguanyl_cyclase"/>
</dbReference>
<dbReference type="SUPFAM" id="SSF55073">
    <property type="entry name" value="Nucleotide cyclase"/>
    <property type="match status" value="1"/>
</dbReference>
<proteinExistence type="predicted"/>
<gene>
    <name evidence="3" type="ORF">ACFOLH_01000</name>
</gene>
<feature type="transmembrane region" description="Helical" evidence="1">
    <location>
        <begin position="54"/>
        <end position="73"/>
    </location>
</feature>
<reference evidence="4" key="1">
    <citation type="journal article" date="2019" name="Int. J. Syst. Evol. Microbiol.">
        <title>The Global Catalogue of Microorganisms (GCM) 10K type strain sequencing project: providing services to taxonomists for standard genome sequencing and annotation.</title>
        <authorList>
            <consortium name="The Broad Institute Genomics Platform"/>
            <consortium name="The Broad Institute Genome Sequencing Center for Infectious Disease"/>
            <person name="Wu L."/>
            <person name="Ma J."/>
        </authorList>
    </citation>
    <scope>NUCLEOTIDE SEQUENCE [LARGE SCALE GENOMIC DNA]</scope>
    <source>
        <strain evidence="4">NCAIM B.02333</strain>
    </source>
</reference>
<sequence length="357" mass="37349">MVAHVPSPRSRWRTRRPGTADPVLRAVRLLVLVLWPTVWVWTLPGQHRPGSGAVTAWVLVVLYSAAAVLLLGFGSRVRRVLPVCLPLFTLAAVAGAATGERREMALLVPLFLGVLCVVAAMQLGRRATWVQVGVASLAALTCVAWASTDPVTVVVTSVAVVAGIVAPAAAVLRLRGQLADAHAREHLLARTDPLTGLLNRRGLFERAAALLSGSRTVDVITLDLDGFKLLNDTHGHSVGDEALRAVAAALAGLGETGGTLAGALVARLGGEEFLVLVAAGPRPLEEVAEAVRGAAVVRSGAGWRTSASVGAVRGTMTVATGEAEERQGWLLRRVDEADELMYRAKRSGGDRVLSGVA</sequence>
<evidence type="ECO:0000256" key="1">
    <source>
        <dbReference type="SAM" id="Phobius"/>
    </source>
</evidence>
<dbReference type="PANTHER" id="PTHR45138">
    <property type="entry name" value="REGULATORY COMPONENTS OF SENSORY TRANSDUCTION SYSTEM"/>
    <property type="match status" value="1"/>
</dbReference>
<dbReference type="RefSeq" id="WP_340293422.1">
    <property type="nucleotide sequence ID" value="NZ_JBBEOI010000108.1"/>
</dbReference>
<evidence type="ECO:0000313" key="3">
    <source>
        <dbReference type="EMBL" id="MFC3686914.1"/>
    </source>
</evidence>
<dbReference type="EMBL" id="JBHRWW010000001">
    <property type="protein sequence ID" value="MFC3686914.1"/>
    <property type="molecule type" value="Genomic_DNA"/>
</dbReference>